<dbReference type="PROSITE" id="PS00639">
    <property type="entry name" value="THIOL_PROTEASE_HIS"/>
    <property type="match status" value="1"/>
</dbReference>
<evidence type="ECO:0000259" key="7">
    <source>
        <dbReference type="SMART" id="SM00645"/>
    </source>
</evidence>
<reference evidence="9" key="1">
    <citation type="submission" date="2022-11" db="EMBL/GenBank/DDBJ databases">
        <title>Centuries of genome instability and evolution in soft-shell clam transmissible cancer (bioRxiv).</title>
        <authorList>
            <person name="Hart S.F.M."/>
            <person name="Yonemitsu M.A."/>
            <person name="Giersch R.M."/>
            <person name="Beal B.F."/>
            <person name="Arriagada G."/>
            <person name="Davis B.W."/>
            <person name="Ostrander E.A."/>
            <person name="Goff S.P."/>
            <person name="Metzger M.J."/>
        </authorList>
    </citation>
    <scope>NUCLEOTIDE SEQUENCE</scope>
    <source>
        <strain evidence="9">MELC-2E11</strain>
        <tissue evidence="9">Siphon/mantle</tissue>
    </source>
</reference>
<dbReference type="InterPro" id="IPR000169">
    <property type="entry name" value="Pept_cys_AS"/>
</dbReference>
<evidence type="ECO:0000256" key="4">
    <source>
        <dbReference type="ARBA" id="ARBA00022807"/>
    </source>
</evidence>
<gene>
    <name evidence="9" type="ORF">MAR_037257</name>
</gene>
<keyword evidence="6" id="KW-1015">Disulfide bond</keyword>
<dbReference type="SMART" id="SM00848">
    <property type="entry name" value="Inhibitor_I29"/>
    <property type="match status" value="1"/>
</dbReference>
<evidence type="ECO:0000256" key="6">
    <source>
        <dbReference type="ARBA" id="ARBA00023157"/>
    </source>
</evidence>
<dbReference type="Gene3D" id="1.10.287.2250">
    <property type="match status" value="1"/>
</dbReference>
<dbReference type="SUPFAM" id="SSF54001">
    <property type="entry name" value="Cysteine proteinases"/>
    <property type="match status" value="1"/>
</dbReference>
<dbReference type="InterPro" id="IPR025661">
    <property type="entry name" value="Pept_asp_AS"/>
</dbReference>
<dbReference type="InterPro" id="IPR039417">
    <property type="entry name" value="Peptidase_C1A_papain-like"/>
</dbReference>
<keyword evidence="3" id="KW-0378">Hydrolase</keyword>
<dbReference type="PANTHER" id="PTHR12411">
    <property type="entry name" value="CYSTEINE PROTEASE FAMILY C1-RELATED"/>
    <property type="match status" value="1"/>
</dbReference>
<dbReference type="Pfam" id="PF08246">
    <property type="entry name" value="Inhibitor_I29"/>
    <property type="match status" value="1"/>
</dbReference>
<organism evidence="9 10">
    <name type="scientific">Mya arenaria</name>
    <name type="common">Soft-shell clam</name>
    <dbReference type="NCBI Taxonomy" id="6604"/>
    <lineage>
        <taxon>Eukaryota</taxon>
        <taxon>Metazoa</taxon>
        <taxon>Spiralia</taxon>
        <taxon>Lophotrochozoa</taxon>
        <taxon>Mollusca</taxon>
        <taxon>Bivalvia</taxon>
        <taxon>Autobranchia</taxon>
        <taxon>Heteroconchia</taxon>
        <taxon>Euheterodonta</taxon>
        <taxon>Imparidentia</taxon>
        <taxon>Neoheterodontei</taxon>
        <taxon>Myida</taxon>
        <taxon>Myoidea</taxon>
        <taxon>Myidae</taxon>
        <taxon>Mya</taxon>
    </lineage>
</organism>
<evidence type="ECO:0000256" key="1">
    <source>
        <dbReference type="ARBA" id="ARBA00008455"/>
    </source>
</evidence>
<dbReference type="PRINTS" id="PR00705">
    <property type="entry name" value="PAPAIN"/>
</dbReference>
<keyword evidence="2" id="KW-0645">Protease</keyword>
<dbReference type="PROSITE" id="PS00640">
    <property type="entry name" value="THIOL_PROTEASE_ASN"/>
    <property type="match status" value="1"/>
</dbReference>
<dbReference type="InterPro" id="IPR013201">
    <property type="entry name" value="Prot_inhib_I29"/>
</dbReference>
<dbReference type="PROSITE" id="PS00139">
    <property type="entry name" value="THIOL_PROTEASE_CYS"/>
    <property type="match status" value="1"/>
</dbReference>
<dbReference type="InterPro" id="IPR038765">
    <property type="entry name" value="Papain-like_cys_pep_sf"/>
</dbReference>
<keyword evidence="4" id="KW-0788">Thiol protease</keyword>
<feature type="domain" description="Cathepsin propeptide inhibitor" evidence="8">
    <location>
        <begin position="53"/>
        <end position="113"/>
    </location>
</feature>
<dbReference type="InterPro" id="IPR025660">
    <property type="entry name" value="Pept_his_AS"/>
</dbReference>
<keyword evidence="5" id="KW-0865">Zymogen</keyword>
<dbReference type="EMBL" id="CP111024">
    <property type="protein sequence ID" value="WAR23588.1"/>
    <property type="molecule type" value="Genomic_DNA"/>
</dbReference>
<dbReference type="SMART" id="SM00645">
    <property type="entry name" value="Pept_C1"/>
    <property type="match status" value="1"/>
</dbReference>
<dbReference type="Pfam" id="PF00112">
    <property type="entry name" value="Peptidase_C1"/>
    <property type="match status" value="1"/>
</dbReference>
<proteinExistence type="inferred from homology"/>
<evidence type="ECO:0000313" key="10">
    <source>
        <dbReference type="Proteomes" id="UP001164746"/>
    </source>
</evidence>
<protein>
    <submittedName>
        <fullName evidence="9">CATL-like protein</fullName>
    </submittedName>
</protein>
<evidence type="ECO:0000256" key="3">
    <source>
        <dbReference type="ARBA" id="ARBA00022801"/>
    </source>
</evidence>
<dbReference type="Proteomes" id="UP001164746">
    <property type="component" value="Chromosome 13"/>
</dbReference>
<sequence length="332" mass="36419">MIPQKSNKERLAESFRNIHTMSLTVDTELSWERTVCPEVTVNMLDPDHNSSKFLNELTDAGKNYSSPAEETRRRAIFEKNAKLIAAHNFFYAVGMSSYFMDVNQFSDMTSEEWLTLYASPLPDYVNTGNESTFLPPDNFIAAPAVDWRKKGYVTPVKNQGSCGSCWAFSSQLVDCSHSNKGCNGGLMNLAFDYIKHAGGIEGESDYPYRGRDLSCQFIKSKVKATVTGSTTVPTGSESSLQAAVASVGPVSVAIHVTSSFQHYSGGVFTDPTCSPSKLNHGVLVVGYGSSSSDYWLVKNSWGKAWGQEGYIWMARNKGNMCGIASFAIYPLV</sequence>
<evidence type="ECO:0000313" key="9">
    <source>
        <dbReference type="EMBL" id="WAR23588.1"/>
    </source>
</evidence>
<name>A0ABY7FS23_MYAAR</name>
<dbReference type="InterPro" id="IPR013128">
    <property type="entry name" value="Peptidase_C1A"/>
</dbReference>
<dbReference type="CDD" id="cd02248">
    <property type="entry name" value="Peptidase_C1A"/>
    <property type="match status" value="1"/>
</dbReference>
<comment type="similarity">
    <text evidence="1">Belongs to the peptidase C1 family.</text>
</comment>
<dbReference type="Gene3D" id="3.90.70.10">
    <property type="entry name" value="Cysteine proteinases"/>
    <property type="match status" value="2"/>
</dbReference>
<feature type="domain" description="Peptidase C1A papain C-terminal" evidence="7">
    <location>
        <begin position="141"/>
        <end position="331"/>
    </location>
</feature>
<accession>A0ABY7FS23</accession>
<dbReference type="InterPro" id="IPR000668">
    <property type="entry name" value="Peptidase_C1A_C"/>
</dbReference>
<evidence type="ECO:0000256" key="5">
    <source>
        <dbReference type="ARBA" id="ARBA00023145"/>
    </source>
</evidence>
<keyword evidence="10" id="KW-1185">Reference proteome</keyword>
<evidence type="ECO:0000256" key="2">
    <source>
        <dbReference type="ARBA" id="ARBA00022670"/>
    </source>
</evidence>
<evidence type="ECO:0000259" key="8">
    <source>
        <dbReference type="SMART" id="SM00848"/>
    </source>
</evidence>